<protein>
    <submittedName>
        <fullName evidence="2">Uncharacterized protein</fullName>
    </submittedName>
</protein>
<sequence>MKKKKVTTNPLPKPKVTPKPKKTIHRVIGDREQINAFGDTGHLLASVED</sequence>
<evidence type="ECO:0000256" key="1">
    <source>
        <dbReference type="SAM" id="MobiDB-lite"/>
    </source>
</evidence>
<reference evidence="2" key="1">
    <citation type="submission" date="2023-06" db="EMBL/GenBank/DDBJ databases">
        <title>Draft Genome Sequences of Representative Paenibacillus Polymyxa, Bacillus cereus, Fictibacillus sp., and Brevibacillus agri Strains Isolated from Amazonian Dark Earth.</title>
        <authorList>
            <person name="Pellegrinetti T.A."/>
            <person name="Cunha I.C.M."/>
            <person name="Chaves M.G."/>
            <person name="Freitas A.S."/>
            <person name="Silva A.V.R."/>
            <person name="Tsai S.M."/>
            <person name="Mendes L.W."/>
        </authorList>
    </citation>
    <scope>NUCLEOTIDE SEQUENCE</scope>
    <source>
        <strain evidence="2">CENA-BCM004</strain>
    </source>
</reference>
<keyword evidence="3" id="KW-1185">Reference proteome</keyword>
<name>A0ABT8E549_9BACL</name>
<dbReference type="Proteomes" id="UP001168694">
    <property type="component" value="Unassembled WGS sequence"/>
</dbReference>
<comment type="caution">
    <text evidence="2">The sequence shown here is derived from an EMBL/GenBank/DDBJ whole genome shotgun (WGS) entry which is preliminary data.</text>
</comment>
<organism evidence="2 3">
    <name type="scientific">Fictibacillus terranigra</name>
    <dbReference type="NCBI Taxonomy" id="3058424"/>
    <lineage>
        <taxon>Bacteria</taxon>
        <taxon>Bacillati</taxon>
        <taxon>Bacillota</taxon>
        <taxon>Bacilli</taxon>
        <taxon>Bacillales</taxon>
        <taxon>Fictibacillaceae</taxon>
        <taxon>Fictibacillus</taxon>
    </lineage>
</organism>
<accession>A0ABT8E549</accession>
<feature type="region of interest" description="Disordered" evidence="1">
    <location>
        <begin position="1"/>
        <end position="24"/>
    </location>
</feature>
<proteinExistence type="predicted"/>
<dbReference type="EMBL" id="JAUHLN010000002">
    <property type="protein sequence ID" value="MDN4073018.1"/>
    <property type="molecule type" value="Genomic_DNA"/>
</dbReference>
<dbReference type="RefSeq" id="WP_290399168.1">
    <property type="nucleotide sequence ID" value="NZ_JAUHLN010000002.1"/>
</dbReference>
<evidence type="ECO:0000313" key="3">
    <source>
        <dbReference type="Proteomes" id="UP001168694"/>
    </source>
</evidence>
<gene>
    <name evidence="2" type="ORF">QYF49_08290</name>
</gene>
<evidence type="ECO:0000313" key="2">
    <source>
        <dbReference type="EMBL" id="MDN4073018.1"/>
    </source>
</evidence>